<accession>A0A6A4QFW0</accession>
<comment type="caution">
    <text evidence="1">The sequence shown here is derived from an EMBL/GenBank/DDBJ whole genome shotgun (WGS) entry which is preliminary data.</text>
</comment>
<dbReference type="EMBL" id="WOCE01000006">
    <property type="protein sequence ID" value="KAE9612533.1"/>
    <property type="molecule type" value="Genomic_DNA"/>
</dbReference>
<protein>
    <submittedName>
        <fullName evidence="1">Uncharacterized protein</fullName>
    </submittedName>
</protein>
<sequence length="224" mass="25624">MYKSCLRGSHYYVPGELTKVGSLSIENRLLHYLIAYILVQRNTNHTQPTLNDLKLMFAIKESILVNWPSEILKVMSGIEKFSSKLPAYEICISRVINQLGIDTSDMEIIAVNSRGHLVGDNLIHKMNIYKFGAEWMYQEDHNTTIDLDLSNEEEGVNQGEKNPEQQHVEASTMSQGPSFGLADLDVMEQHLNEQIDSMNEESWQSSNIMRRLQETRLSSLLFCL</sequence>
<dbReference type="AlphaFoldDB" id="A0A6A4QFW0"/>
<gene>
    <name evidence="1" type="ORF">Lalb_Chr06g0174101</name>
</gene>
<organism evidence="1 2">
    <name type="scientific">Lupinus albus</name>
    <name type="common">White lupine</name>
    <name type="synonym">Lupinus termis</name>
    <dbReference type="NCBI Taxonomy" id="3870"/>
    <lineage>
        <taxon>Eukaryota</taxon>
        <taxon>Viridiplantae</taxon>
        <taxon>Streptophyta</taxon>
        <taxon>Embryophyta</taxon>
        <taxon>Tracheophyta</taxon>
        <taxon>Spermatophyta</taxon>
        <taxon>Magnoliopsida</taxon>
        <taxon>eudicotyledons</taxon>
        <taxon>Gunneridae</taxon>
        <taxon>Pentapetalae</taxon>
        <taxon>rosids</taxon>
        <taxon>fabids</taxon>
        <taxon>Fabales</taxon>
        <taxon>Fabaceae</taxon>
        <taxon>Papilionoideae</taxon>
        <taxon>50 kb inversion clade</taxon>
        <taxon>genistoids sensu lato</taxon>
        <taxon>core genistoids</taxon>
        <taxon>Genisteae</taxon>
        <taxon>Lupinus</taxon>
    </lineage>
</organism>
<proteinExistence type="predicted"/>
<dbReference type="OrthoDB" id="1436344at2759"/>
<dbReference type="Proteomes" id="UP000447434">
    <property type="component" value="Chromosome 6"/>
</dbReference>
<keyword evidence="2" id="KW-1185">Reference proteome</keyword>
<evidence type="ECO:0000313" key="2">
    <source>
        <dbReference type="Proteomes" id="UP000447434"/>
    </source>
</evidence>
<name>A0A6A4QFW0_LUPAL</name>
<evidence type="ECO:0000313" key="1">
    <source>
        <dbReference type="EMBL" id="KAE9612533.1"/>
    </source>
</evidence>
<reference evidence="2" key="1">
    <citation type="journal article" date="2020" name="Nat. Commun.">
        <title>Genome sequence of the cluster root forming white lupin.</title>
        <authorList>
            <person name="Hufnagel B."/>
            <person name="Marques A."/>
            <person name="Soriano A."/>
            <person name="Marques L."/>
            <person name="Divol F."/>
            <person name="Doumas P."/>
            <person name="Sallet E."/>
            <person name="Mancinotti D."/>
            <person name="Carrere S."/>
            <person name="Marande W."/>
            <person name="Arribat S."/>
            <person name="Keller J."/>
            <person name="Huneau C."/>
            <person name="Blein T."/>
            <person name="Aime D."/>
            <person name="Laguerre M."/>
            <person name="Taylor J."/>
            <person name="Schubert V."/>
            <person name="Nelson M."/>
            <person name="Geu-Flores F."/>
            <person name="Crespi M."/>
            <person name="Gallardo-Guerrero K."/>
            <person name="Delaux P.-M."/>
            <person name="Salse J."/>
            <person name="Berges H."/>
            <person name="Guyot R."/>
            <person name="Gouzy J."/>
            <person name="Peret B."/>
        </authorList>
    </citation>
    <scope>NUCLEOTIDE SEQUENCE [LARGE SCALE GENOMIC DNA]</scope>
    <source>
        <strain evidence="2">cv. Amiga</strain>
    </source>
</reference>